<gene>
    <name evidence="1" type="ORF">FGO68_gene16450</name>
</gene>
<name>A0A8J8SU18_HALGN</name>
<comment type="caution">
    <text evidence="1">The sequence shown here is derived from an EMBL/GenBank/DDBJ whole genome shotgun (WGS) entry which is preliminary data.</text>
</comment>
<organism evidence="1 2">
    <name type="scientific">Halteria grandinella</name>
    <dbReference type="NCBI Taxonomy" id="5974"/>
    <lineage>
        <taxon>Eukaryota</taxon>
        <taxon>Sar</taxon>
        <taxon>Alveolata</taxon>
        <taxon>Ciliophora</taxon>
        <taxon>Intramacronucleata</taxon>
        <taxon>Spirotrichea</taxon>
        <taxon>Stichotrichia</taxon>
        <taxon>Sporadotrichida</taxon>
        <taxon>Halteriidae</taxon>
        <taxon>Halteria</taxon>
    </lineage>
</organism>
<sequence>METDPMNVTQNQTQTRRHYPKDVQVYIIKQTKGLKSEWYGIDQHMQDIGQEIQRNEKEILALRKKELLY</sequence>
<dbReference type="AlphaFoldDB" id="A0A8J8SU18"/>
<evidence type="ECO:0000313" key="1">
    <source>
        <dbReference type="EMBL" id="TNV70730.1"/>
    </source>
</evidence>
<accession>A0A8J8SU18</accession>
<proteinExistence type="predicted"/>
<dbReference type="Proteomes" id="UP000785679">
    <property type="component" value="Unassembled WGS sequence"/>
</dbReference>
<evidence type="ECO:0000313" key="2">
    <source>
        <dbReference type="Proteomes" id="UP000785679"/>
    </source>
</evidence>
<keyword evidence="2" id="KW-1185">Reference proteome</keyword>
<reference evidence="1" key="1">
    <citation type="submission" date="2019-06" db="EMBL/GenBank/DDBJ databases">
        <authorList>
            <person name="Zheng W."/>
        </authorList>
    </citation>
    <scope>NUCLEOTIDE SEQUENCE</scope>
    <source>
        <strain evidence="1">QDHG01</strain>
    </source>
</reference>
<protein>
    <submittedName>
        <fullName evidence="1">Uncharacterized protein</fullName>
    </submittedName>
</protein>
<dbReference type="OrthoDB" id="296910at2759"/>
<dbReference type="EMBL" id="RRYP01033377">
    <property type="protein sequence ID" value="TNV70730.1"/>
    <property type="molecule type" value="Genomic_DNA"/>
</dbReference>